<protein>
    <submittedName>
        <fullName evidence="1">Uncharacterized protein</fullName>
    </submittedName>
</protein>
<sequence>MGSLGPGRDAVVRPAYPHMLREDNLVWTRFLESGDFEVKEVWYDVHVGAAVKGDWDGDSVNERIARGVTRKRIDVVALVDGVLWVVEVKPIARHIAIGQVLVYENLFVKEYEPERATWPVIVCDRVDEDVIDECERVGVVVVANL</sequence>
<dbReference type="AlphaFoldDB" id="X1T789"/>
<accession>X1T789</accession>
<dbReference type="SUPFAM" id="SSF52980">
    <property type="entry name" value="Restriction endonuclease-like"/>
    <property type="match status" value="1"/>
</dbReference>
<name>X1T789_9ZZZZ</name>
<dbReference type="EMBL" id="BARW01011715">
    <property type="protein sequence ID" value="GAI75864.1"/>
    <property type="molecule type" value="Genomic_DNA"/>
</dbReference>
<gene>
    <name evidence="1" type="ORF">S12H4_22463</name>
</gene>
<evidence type="ECO:0000313" key="1">
    <source>
        <dbReference type="EMBL" id="GAI75864.1"/>
    </source>
</evidence>
<organism evidence="1">
    <name type="scientific">marine sediment metagenome</name>
    <dbReference type="NCBI Taxonomy" id="412755"/>
    <lineage>
        <taxon>unclassified sequences</taxon>
        <taxon>metagenomes</taxon>
        <taxon>ecological metagenomes</taxon>
    </lineage>
</organism>
<proteinExistence type="predicted"/>
<reference evidence="1" key="1">
    <citation type="journal article" date="2014" name="Front. Microbiol.">
        <title>High frequency of phylogenetically diverse reductive dehalogenase-homologous genes in deep subseafloor sedimentary metagenomes.</title>
        <authorList>
            <person name="Kawai M."/>
            <person name="Futagami T."/>
            <person name="Toyoda A."/>
            <person name="Takaki Y."/>
            <person name="Nishi S."/>
            <person name="Hori S."/>
            <person name="Arai W."/>
            <person name="Tsubouchi T."/>
            <person name="Morono Y."/>
            <person name="Uchiyama I."/>
            <person name="Ito T."/>
            <person name="Fujiyama A."/>
            <person name="Inagaki F."/>
            <person name="Takami H."/>
        </authorList>
    </citation>
    <scope>NUCLEOTIDE SEQUENCE</scope>
    <source>
        <strain evidence="1">Expedition CK06-06</strain>
    </source>
</reference>
<dbReference type="InterPro" id="IPR011335">
    <property type="entry name" value="Restrct_endonuc-II-like"/>
</dbReference>
<comment type="caution">
    <text evidence="1">The sequence shown here is derived from an EMBL/GenBank/DDBJ whole genome shotgun (WGS) entry which is preliminary data.</text>
</comment>